<reference evidence="1" key="1">
    <citation type="journal article" date="2021" name="Proc. Natl. Acad. Sci. U.S.A.">
        <title>A Catalog of Tens of Thousands of Viruses from Human Metagenomes Reveals Hidden Associations with Chronic Diseases.</title>
        <authorList>
            <person name="Tisza M.J."/>
            <person name="Buck C.B."/>
        </authorList>
    </citation>
    <scope>NUCLEOTIDE SEQUENCE</scope>
    <source>
        <strain evidence="1">CtNnX9</strain>
    </source>
</reference>
<name>A0A8S5TEH6_9CAUD</name>
<organism evidence="1">
    <name type="scientific">Siphoviridae sp. ctNnX9</name>
    <dbReference type="NCBI Taxonomy" id="2827859"/>
    <lineage>
        <taxon>Viruses</taxon>
        <taxon>Duplodnaviria</taxon>
        <taxon>Heunggongvirae</taxon>
        <taxon>Uroviricota</taxon>
        <taxon>Caudoviricetes</taxon>
    </lineage>
</organism>
<protein>
    <submittedName>
        <fullName evidence="1">Endonuclease</fullName>
    </submittedName>
</protein>
<keyword evidence="1" id="KW-0540">Nuclease</keyword>
<dbReference type="InterPro" id="IPR009414">
    <property type="entry name" value="DUF1064"/>
</dbReference>
<keyword evidence="1" id="KW-0255">Endonuclease</keyword>
<dbReference type="GO" id="GO:0004519">
    <property type="term" value="F:endonuclease activity"/>
    <property type="evidence" value="ECO:0007669"/>
    <property type="project" value="UniProtKB-KW"/>
</dbReference>
<accession>A0A8S5TEH6</accession>
<dbReference type="Pfam" id="PF06356">
    <property type="entry name" value="DUF1064"/>
    <property type="match status" value="1"/>
</dbReference>
<proteinExistence type="predicted"/>
<keyword evidence="1" id="KW-0378">Hydrolase</keyword>
<evidence type="ECO:0000313" key="1">
    <source>
        <dbReference type="EMBL" id="DAF61383.1"/>
    </source>
</evidence>
<sequence length="115" mass="13853">MLTTNKYRNKKIKNAYGTFDSIKEYKRFLYLSAAQKKGLISELTRQKKFTLIPSQRDVYGRVVERECSYRADFCYRKDGRLIVEDVKSEITRKNHEYIIKRKLMLFIMKIKINEV</sequence>
<dbReference type="EMBL" id="BK032810">
    <property type="protein sequence ID" value="DAF61383.1"/>
    <property type="molecule type" value="Genomic_DNA"/>
</dbReference>